<protein>
    <submittedName>
        <fullName evidence="10">Chaplin</fullName>
    </submittedName>
</protein>
<keyword evidence="2" id="KW-0134">Cell wall</keyword>
<evidence type="ECO:0000256" key="3">
    <source>
        <dbReference type="ARBA" id="ARBA00022525"/>
    </source>
</evidence>
<dbReference type="InterPro" id="IPR005528">
    <property type="entry name" value="ChpA-H"/>
</dbReference>
<keyword evidence="11" id="KW-1185">Reference proteome</keyword>
<dbReference type="PROSITE" id="PS51884">
    <property type="entry name" value="CHAPLIN"/>
    <property type="match status" value="1"/>
</dbReference>
<evidence type="ECO:0000256" key="5">
    <source>
        <dbReference type="ARBA" id="ARBA00022889"/>
    </source>
</evidence>
<keyword evidence="4 8" id="KW-0732">Signal</keyword>
<feature type="domain" description="Chaplin" evidence="9">
    <location>
        <begin position="40"/>
        <end position="80"/>
    </location>
</feature>
<dbReference type="Proteomes" id="UP000292452">
    <property type="component" value="Unassembled WGS sequence"/>
</dbReference>
<evidence type="ECO:0000256" key="7">
    <source>
        <dbReference type="PROSITE-ProRule" id="PRU01232"/>
    </source>
</evidence>
<evidence type="ECO:0000256" key="6">
    <source>
        <dbReference type="ARBA" id="ARBA00023087"/>
    </source>
</evidence>
<evidence type="ECO:0000256" key="2">
    <source>
        <dbReference type="ARBA" id="ARBA00022512"/>
    </source>
</evidence>
<comment type="caution">
    <text evidence="10">The sequence shown here is derived from an EMBL/GenBank/DDBJ whole genome shotgun (WGS) entry which is preliminary data.</text>
</comment>
<organism evidence="10 11">
    <name type="scientific">Streptomyces kasugaensis</name>
    <dbReference type="NCBI Taxonomy" id="1946"/>
    <lineage>
        <taxon>Bacteria</taxon>
        <taxon>Bacillati</taxon>
        <taxon>Actinomycetota</taxon>
        <taxon>Actinomycetes</taxon>
        <taxon>Kitasatosporales</taxon>
        <taxon>Streptomycetaceae</taxon>
        <taxon>Streptomyces</taxon>
    </lineage>
</organism>
<dbReference type="EMBL" id="SIXH01000131">
    <property type="protein sequence ID" value="TBO58556.1"/>
    <property type="molecule type" value="Genomic_DNA"/>
</dbReference>
<gene>
    <name evidence="10" type="ORF">EYS09_16780</name>
</gene>
<dbReference type="RefSeq" id="WP_131123871.1">
    <property type="nucleotide sequence ID" value="NZ_SIXH01000131.1"/>
</dbReference>
<keyword evidence="5" id="KW-0130">Cell adhesion</keyword>
<keyword evidence="6 7" id="KW-0034">Amyloid</keyword>
<dbReference type="GO" id="GO:0007155">
    <property type="term" value="P:cell adhesion"/>
    <property type="evidence" value="ECO:0007669"/>
    <property type="project" value="UniProtKB-KW"/>
</dbReference>
<name>A0A4Q9HU13_STRKA</name>
<evidence type="ECO:0000313" key="11">
    <source>
        <dbReference type="Proteomes" id="UP000292452"/>
    </source>
</evidence>
<evidence type="ECO:0000313" key="10">
    <source>
        <dbReference type="EMBL" id="TBO58556.1"/>
    </source>
</evidence>
<evidence type="ECO:0000256" key="8">
    <source>
        <dbReference type="SAM" id="SignalP"/>
    </source>
</evidence>
<sequence length="81" mass="7990">MKNIKRVAAITMVAGGLAVAGAGVASAHTAPQAQGIAQHSPGVVSGNLVQVPVHVPVNACGNTISVIGLLNPAFGNYCANF</sequence>
<reference evidence="10 11" key="1">
    <citation type="submission" date="2019-02" db="EMBL/GenBank/DDBJ databases">
        <title>Draft Genome Sequence of Streptomyces sp. AM-2504, identified by 16S rRNA comparative analysis as a Streptomyces Kasugaensis strain.</title>
        <authorList>
            <person name="Napolioni V."/>
            <person name="Giuliodori A.M."/>
            <person name="Spurio R."/>
            <person name="Fabbretti A."/>
        </authorList>
    </citation>
    <scope>NUCLEOTIDE SEQUENCE [LARGE SCALE GENOMIC DNA]</scope>
    <source>
        <strain evidence="10 11">AM-2504</strain>
    </source>
</reference>
<proteinExistence type="predicted"/>
<keyword evidence="3" id="KW-0964">Secreted</keyword>
<comment type="subcellular location">
    <subcellularLocation>
        <location evidence="1">Secreted</location>
        <location evidence="1">Cell wall</location>
    </subcellularLocation>
</comment>
<evidence type="ECO:0000256" key="1">
    <source>
        <dbReference type="ARBA" id="ARBA00004191"/>
    </source>
</evidence>
<dbReference type="Pfam" id="PF03777">
    <property type="entry name" value="ChpA-C"/>
    <property type="match status" value="1"/>
</dbReference>
<evidence type="ECO:0000256" key="4">
    <source>
        <dbReference type="ARBA" id="ARBA00022729"/>
    </source>
</evidence>
<dbReference type="AlphaFoldDB" id="A0A4Q9HU13"/>
<feature type="signal peptide" evidence="8">
    <location>
        <begin position="1"/>
        <end position="27"/>
    </location>
</feature>
<feature type="chain" id="PRO_5020766813" evidence="8">
    <location>
        <begin position="28"/>
        <end position="81"/>
    </location>
</feature>
<accession>A0A4Q9HU13</accession>
<evidence type="ECO:0000259" key="9">
    <source>
        <dbReference type="PROSITE" id="PS51884"/>
    </source>
</evidence>